<dbReference type="Pfam" id="PF03067">
    <property type="entry name" value="LPMO_10"/>
    <property type="match status" value="1"/>
</dbReference>
<dbReference type="Proteomes" id="UP001497497">
    <property type="component" value="Unassembled WGS sequence"/>
</dbReference>
<comment type="caution">
    <text evidence="3">The sequence shown here is derived from an EMBL/GenBank/DDBJ whole genome shotgun (WGS) entry which is preliminary data.</text>
</comment>
<dbReference type="AlphaFoldDB" id="A0AAV2H7P9"/>
<evidence type="ECO:0000259" key="2">
    <source>
        <dbReference type="Pfam" id="PF03067"/>
    </source>
</evidence>
<dbReference type="InterPro" id="IPR004302">
    <property type="entry name" value="Cellulose/chitin-bd_N"/>
</dbReference>
<sequence length="365" mass="39688">MPAVHPQHQWGPAKGECGACGDRMGGFRENEYPGKYSQLPSQRTYRHGEEINVTIYTTANLLGYFIFRLCPSRDGILVPDLAECFNSRSPLTIVETQTTKYYPGSKGGFHDLHIVLPKNVSCPSCLLQWTYVTGYRENKATPPCESCLGCGPQEHFVNCADIEILPDGATWQMEPDYPSNKLTTAASPTAVNSTGRPTTQAAITATPTPFPTARTTTLPRTTSTTSPNGPAPCTPLSDHVVCEPRGIQKLIPGGANWCLRNCQTGRCVPEFCTCYCKYPTYKIDIDPSAFDWIASANTILSTSAVPTSAASTSSSSSSAPATSKTLCYKATKLWTQTPGMNGWCKFNCPSEWCQDMCSLQVCPVQ</sequence>
<organism evidence="3 4">
    <name type="scientific">Lymnaea stagnalis</name>
    <name type="common">Great pond snail</name>
    <name type="synonym">Helix stagnalis</name>
    <dbReference type="NCBI Taxonomy" id="6523"/>
    <lineage>
        <taxon>Eukaryota</taxon>
        <taxon>Metazoa</taxon>
        <taxon>Spiralia</taxon>
        <taxon>Lophotrochozoa</taxon>
        <taxon>Mollusca</taxon>
        <taxon>Gastropoda</taxon>
        <taxon>Heterobranchia</taxon>
        <taxon>Euthyneura</taxon>
        <taxon>Panpulmonata</taxon>
        <taxon>Hygrophila</taxon>
        <taxon>Lymnaeoidea</taxon>
        <taxon>Lymnaeidae</taxon>
        <taxon>Lymnaea</taxon>
    </lineage>
</organism>
<name>A0AAV2H7P9_LYMST</name>
<accession>A0AAV2H7P9</accession>
<protein>
    <recommendedName>
        <fullName evidence="2">Chitin-binding type-4 domain-containing protein</fullName>
    </recommendedName>
</protein>
<feature type="domain" description="Chitin-binding type-4" evidence="2">
    <location>
        <begin position="8"/>
        <end position="162"/>
    </location>
</feature>
<feature type="compositionally biased region" description="Low complexity" evidence="1">
    <location>
        <begin position="197"/>
        <end position="227"/>
    </location>
</feature>
<evidence type="ECO:0000313" key="4">
    <source>
        <dbReference type="Proteomes" id="UP001497497"/>
    </source>
</evidence>
<proteinExistence type="predicted"/>
<feature type="region of interest" description="Disordered" evidence="1">
    <location>
        <begin position="183"/>
        <end position="231"/>
    </location>
</feature>
<gene>
    <name evidence="3" type="ORF">GSLYS_00002406001</name>
</gene>
<reference evidence="3 4" key="1">
    <citation type="submission" date="2024-04" db="EMBL/GenBank/DDBJ databases">
        <authorList>
            <consortium name="Genoscope - CEA"/>
            <person name="William W."/>
        </authorList>
    </citation>
    <scope>NUCLEOTIDE SEQUENCE [LARGE SCALE GENOMIC DNA]</scope>
</reference>
<dbReference type="EMBL" id="CAXITT010000029">
    <property type="protein sequence ID" value="CAL1528236.1"/>
    <property type="molecule type" value="Genomic_DNA"/>
</dbReference>
<evidence type="ECO:0000256" key="1">
    <source>
        <dbReference type="SAM" id="MobiDB-lite"/>
    </source>
</evidence>
<feature type="compositionally biased region" description="Polar residues" evidence="1">
    <location>
        <begin position="183"/>
        <end position="196"/>
    </location>
</feature>
<evidence type="ECO:0000313" key="3">
    <source>
        <dbReference type="EMBL" id="CAL1528236.1"/>
    </source>
</evidence>
<keyword evidence="4" id="KW-1185">Reference proteome</keyword>